<accession>A0A1G6CU10</accession>
<reference evidence="2 3" key="1">
    <citation type="submission" date="2016-10" db="EMBL/GenBank/DDBJ databases">
        <authorList>
            <person name="de Groot N.N."/>
        </authorList>
    </citation>
    <scope>NUCLEOTIDE SEQUENCE [LARGE SCALE GENOMIC DNA]</scope>
    <source>
        <strain evidence="2 3">ATCC 35022</strain>
    </source>
</reference>
<dbReference type="RefSeq" id="WP_090877001.1">
    <property type="nucleotide sequence ID" value="NZ_FMXQ01000005.1"/>
</dbReference>
<dbReference type="GO" id="GO:0019700">
    <property type="term" value="P:organic phosphonate catabolic process"/>
    <property type="evidence" value="ECO:0007669"/>
    <property type="project" value="InterPro"/>
</dbReference>
<dbReference type="NCBIfam" id="NF011981">
    <property type="entry name" value="PRK15446.1-2"/>
    <property type="match status" value="1"/>
</dbReference>
<dbReference type="PANTHER" id="PTHR43135:SF3">
    <property type="entry name" value="ALPHA-D-RIBOSE 1-METHYLPHOSPHONATE 5-TRIPHOSPHATE DIPHOSPHATASE"/>
    <property type="match status" value="1"/>
</dbReference>
<evidence type="ECO:0000313" key="3">
    <source>
        <dbReference type="Proteomes" id="UP000199071"/>
    </source>
</evidence>
<dbReference type="InterPro" id="IPR013108">
    <property type="entry name" value="Amidohydro_3"/>
</dbReference>
<dbReference type="CDD" id="cd01306">
    <property type="entry name" value="PhnM"/>
    <property type="match status" value="1"/>
</dbReference>
<organism evidence="2 3">
    <name type="scientific">Bauldia litoralis</name>
    <dbReference type="NCBI Taxonomy" id="665467"/>
    <lineage>
        <taxon>Bacteria</taxon>
        <taxon>Pseudomonadati</taxon>
        <taxon>Pseudomonadota</taxon>
        <taxon>Alphaproteobacteria</taxon>
        <taxon>Hyphomicrobiales</taxon>
        <taxon>Kaistiaceae</taxon>
        <taxon>Bauldia</taxon>
    </lineage>
</organism>
<dbReference type="InterPro" id="IPR012696">
    <property type="entry name" value="PhnM"/>
</dbReference>
<dbReference type="AlphaFoldDB" id="A0A1G6CU10"/>
<dbReference type="GO" id="GO:0016810">
    <property type="term" value="F:hydrolase activity, acting on carbon-nitrogen (but not peptide) bonds"/>
    <property type="evidence" value="ECO:0007669"/>
    <property type="project" value="InterPro"/>
</dbReference>
<dbReference type="NCBIfam" id="NF011990">
    <property type="entry name" value="PRK15446.2-6"/>
    <property type="match status" value="1"/>
</dbReference>
<name>A0A1G6CU10_9HYPH</name>
<evidence type="ECO:0000259" key="1">
    <source>
        <dbReference type="Pfam" id="PF07969"/>
    </source>
</evidence>
<sequence length="379" mass="40603">MTETIFRNGRVVLPETIHDGDVVVRDGMIAEIADAGIGVAGIDLEGDWLLPGLVELHTDHIEGHYAPRPKVRWNPSAAAHAHDAQIASSGITTVLDALRIGMDEDSQLTAEDMKILGDAIASGQERGSLRADHYIHLRCEVCAPDVLEGFAMFADEPLVRLASLMDHTPGQRQFTSMDTYRTYYQGKTGMSDSEFERFVASRQARAGDLSDVHRKAIAGMCREKGIVLASHDDATEAHVAEAADYGVALAEFPTTMEAAAASRAAGLKVLMGAPNIVRGGSHSGNIAAGDLARAGMLDVLSSDYFPFSLLHSIFVMAETVDDVTLPAAVALVSRNPAEAAGFTDRGAIEAGRRADLVQVRVDGDHPVVRAVWRQGRRVA</sequence>
<feature type="domain" description="Amidohydrolase 3" evidence="1">
    <location>
        <begin position="241"/>
        <end position="378"/>
    </location>
</feature>
<dbReference type="Gene3D" id="2.30.40.10">
    <property type="entry name" value="Urease, subunit C, domain 1"/>
    <property type="match status" value="1"/>
</dbReference>
<dbReference type="PIRSF" id="PIRSF038971">
    <property type="entry name" value="PhnM"/>
    <property type="match status" value="1"/>
</dbReference>
<dbReference type="Gene3D" id="3.20.20.140">
    <property type="entry name" value="Metal-dependent hydrolases"/>
    <property type="match status" value="2"/>
</dbReference>
<proteinExistence type="predicted"/>
<dbReference type="SUPFAM" id="SSF51338">
    <property type="entry name" value="Composite domain of metallo-dependent hydrolases"/>
    <property type="match status" value="1"/>
</dbReference>
<dbReference type="InterPro" id="IPR032466">
    <property type="entry name" value="Metal_Hydrolase"/>
</dbReference>
<protein>
    <submittedName>
        <fullName evidence="2">Alpha-D-ribose 1-methylphosphonate 5-triphosphate diphosphatase</fullName>
    </submittedName>
</protein>
<gene>
    <name evidence="2" type="ORF">SAMN02982931_02741</name>
</gene>
<dbReference type="PANTHER" id="PTHR43135">
    <property type="entry name" value="ALPHA-D-RIBOSE 1-METHYLPHOSPHONATE 5-TRIPHOSPHATE DIPHOSPHATASE"/>
    <property type="match status" value="1"/>
</dbReference>
<dbReference type="OrthoDB" id="9785413at2"/>
<dbReference type="Pfam" id="PF07969">
    <property type="entry name" value="Amidohydro_3"/>
    <property type="match status" value="1"/>
</dbReference>
<dbReference type="InterPro" id="IPR051781">
    <property type="entry name" value="Metallo-dep_Hydrolase"/>
</dbReference>
<dbReference type="InterPro" id="IPR011059">
    <property type="entry name" value="Metal-dep_hydrolase_composite"/>
</dbReference>
<evidence type="ECO:0000313" key="2">
    <source>
        <dbReference type="EMBL" id="SDB36331.1"/>
    </source>
</evidence>
<dbReference type="NCBIfam" id="NF011983">
    <property type="entry name" value="PRK15446.1-4"/>
    <property type="match status" value="1"/>
</dbReference>
<dbReference type="NCBIfam" id="TIGR02318">
    <property type="entry name" value="phosphono_phnM"/>
    <property type="match status" value="1"/>
</dbReference>
<dbReference type="Proteomes" id="UP000199071">
    <property type="component" value="Unassembled WGS sequence"/>
</dbReference>
<dbReference type="NCBIfam" id="NF011984">
    <property type="entry name" value="PRK15446.1-5"/>
    <property type="match status" value="1"/>
</dbReference>
<dbReference type="SUPFAM" id="SSF51556">
    <property type="entry name" value="Metallo-dependent hydrolases"/>
    <property type="match status" value="1"/>
</dbReference>
<dbReference type="NCBIfam" id="NF011987">
    <property type="entry name" value="PRK15446.2-3"/>
    <property type="match status" value="1"/>
</dbReference>
<keyword evidence="3" id="KW-1185">Reference proteome</keyword>
<dbReference type="EMBL" id="FMXQ01000005">
    <property type="protein sequence ID" value="SDB36331.1"/>
    <property type="molecule type" value="Genomic_DNA"/>
</dbReference>
<dbReference type="STRING" id="665467.SAMN02982931_02741"/>